<evidence type="ECO:0000256" key="4">
    <source>
        <dbReference type="SAM" id="Phobius"/>
    </source>
</evidence>
<proteinExistence type="predicted"/>
<dbReference type="CDD" id="cd06225">
    <property type="entry name" value="HAMP"/>
    <property type="match status" value="1"/>
</dbReference>
<evidence type="ECO:0000313" key="7">
    <source>
        <dbReference type="Proteomes" id="UP001457898"/>
    </source>
</evidence>
<dbReference type="Pfam" id="PF00672">
    <property type="entry name" value="HAMP"/>
    <property type="match status" value="1"/>
</dbReference>
<dbReference type="Gene3D" id="3.30.565.10">
    <property type="entry name" value="Histidine kinase-like ATPase, C-terminal domain"/>
    <property type="match status" value="1"/>
</dbReference>
<accession>A0ABV1DJG9</accession>
<protein>
    <submittedName>
        <fullName evidence="6">Histidine kinase</fullName>
    </submittedName>
</protein>
<dbReference type="PANTHER" id="PTHR34220">
    <property type="entry name" value="SENSOR HISTIDINE KINASE YPDA"/>
    <property type="match status" value="1"/>
</dbReference>
<dbReference type="Proteomes" id="UP001457898">
    <property type="component" value="Unassembled WGS sequence"/>
</dbReference>
<dbReference type="InterPro" id="IPR050640">
    <property type="entry name" value="Bact_2-comp_sensor_kinase"/>
</dbReference>
<dbReference type="PROSITE" id="PS50885">
    <property type="entry name" value="HAMP"/>
    <property type="match status" value="1"/>
</dbReference>
<dbReference type="Gene3D" id="6.10.340.10">
    <property type="match status" value="1"/>
</dbReference>
<keyword evidence="4" id="KW-0812">Transmembrane</keyword>
<dbReference type="EMBL" id="JBBMFP010000004">
    <property type="protein sequence ID" value="MEQ2430510.1"/>
    <property type="molecule type" value="Genomic_DNA"/>
</dbReference>
<keyword evidence="4" id="KW-0472">Membrane</keyword>
<gene>
    <name evidence="6" type="ORF">WMO65_05780</name>
</gene>
<keyword evidence="3" id="KW-0808">Transferase</keyword>
<comment type="caution">
    <text evidence="6">The sequence shown here is derived from an EMBL/GenBank/DDBJ whole genome shotgun (WGS) entry which is preliminary data.</text>
</comment>
<dbReference type="PANTHER" id="PTHR34220:SF7">
    <property type="entry name" value="SENSOR HISTIDINE KINASE YPDA"/>
    <property type="match status" value="1"/>
</dbReference>
<feature type="domain" description="HAMP" evidence="5">
    <location>
        <begin position="328"/>
        <end position="381"/>
    </location>
</feature>
<dbReference type="InterPro" id="IPR003660">
    <property type="entry name" value="HAMP_dom"/>
</dbReference>
<organism evidence="6 7">
    <name type="scientific">Blautia caccae</name>
    <dbReference type="NCBI Taxonomy" id="3133175"/>
    <lineage>
        <taxon>Bacteria</taxon>
        <taxon>Bacillati</taxon>
        <taxon>Bacillota</taxon>
        <taxon>Clostridia</taxon>
        <taxon>Lachnospirales</taxon>
        <taxon>Lachnospiraceae</taxon>
        <taxon>Blautia</taxon>
    </lineage>
</organism>
<evidence type="ECO:0000259" key="5">
    <source>
        <dbReference type="PROSITE" id="PS50885"/>
    </source>
</evidence>
<dbReference type="SUPFAM" id="SSF158472">
    <property type="entry name" value="HAMP domain-like"/>
    <property type="match status" value="1"/>
</dbReference>
<keyword evidence="4" id="KW-1133">Transmembrane helix</keyword>
<sequence>MIEKERCRDGNRRMQERGNEMKEKKKFSIQWRVIAIALGCWMIPFVLMVGMMVHYILSNQLGDRVDNMTDQVNFNMQTSVERLNQAIEDSRDASYEGELRSVYEAFMNNHYKDYWLSGRVRGYLNTKYTKDKSFSSTVFWYLDDPEKLNGEVYNASAGGSYHQIDTYWKEDHETVKKYAETLDTNIGFLECDGRVYMIRNLVNRSFEPVGVLVMRMNIAYCFEGMRHFLEDFDMSIYLNELNLEFSQGKEQTKTEGLHPEEYPKGSTWDGGYLYIRNLVKENSYSLDTLVRIPKMVVMDSMYAYLRILGVMIVLLVPLVVFLILMVRRHILQPTEQLMEGAREIQEGNLGYQITFEAGSREFVYLTESFNQMSSRLKYQFDHIYQEEMALKDARIMALQSHINPHFMNNTLEIINWEARLSGNMKISKMIESLSVLMNAAMDRKRRHVVPLKEELQYVEAYLHIMKERLGSKLTVEVEIAEDTLNEKVPRLILQPVIENAIEHGVIRSGSGTVVLRSYKKGDYLYLETENNGVMNEQERAKVDRLLAPDYDTSKESSGNLGIANVNQRLGILYGEPCGLAIFQEKDDRICARLTIFVGLRAQ</sequence>
<evidence type="ECO:0000313" key="6">
    <source>
        <dbReference type="EMBL" id="MEQ2430510.1"/>
    </source>
</evidence>
<keyword evidence="6" id="KW-0418">Kinase</keyword>
<dbReference type="Pfam" id="PF06580">
    <property type="entry name" value="His_kinase"/>
    <property type="match status" value="1"/>
</dbReference>
<reference evidence="6 7" key="1">
    <citation type="submission" date="2024-03" db="EMBL/GenBank/DDBJ databases">
        <title>Human intestinal bacterial collection.</title>
        <authorList>
            <person name="Pauvert C."/>
            <person name="Hitch T.C.A."/>
            <person name="Clavel T."/>
        </authorList>
    </citation>
    <scope>NUCLEOTIDE SEQUENCE [LARGE SCALE GENOMIC DNA]</scope>
    <source>
        <strain evidence="6 7">CLA-SR-H028</strain>
    </source>
</reference>
<feature type="transmembrane region" description="Helical" evidence="4">
    <location>
        <begin position="31"/>
        <end position="57"/>
    </location>
</feature>
<keyword evidence="7" id="KW-1185">Reference proteome</keyword>
<comment type="subcellular location">
    <subcellularLocation>
        <location evidence="1">Membrane</location>
    </subcellularLocation>
</comment>
<dbReference type="InterPro" id="IPR036890">
    <property type="entry name" value="HATPase_C_sf"/>
</dbReference>
<evidence type="ECO:0000256" key="2">
    <source>
        <dbReference type="ARBA" id="ARBA00022553"/>
    </source>
</evidence>
<dbReference type="SUPFAM" id="SSF55874">
    <property type="entry name" value="ATPase domain of HSP90 chaperone/DNA topoisomerase II/histidine kinase"/>
    <property type="match status" value="1"/>
</dbReference>
<dbReference type="InterPro" id="IPR010559">
    <property type="entry name" value="Sig_transdc_His_kin_internal"/>
</dbReference>
<evidence type="ECO:0000256" key="1">
    <source>
        <dbReference type="ARBA" id="ARBA00004370"/>
    </source>
</evidence>
<dbReference type="RefSeq" id="WP_225305353.1">
    <property type="nucleotide sequence ID" value="NZ_JBBMFP010000004.1"/>
</dbReference>
<dbReference type="SMART" id="SM00304">
    <property type="entry name" value="HAMP"/>
    <property type="match status" value="1"/>
</dbReference>
<dbReference type="GO" id="GO:0016301">
    <property type="term" value="F:kinase activity"/>
    <property type="evidence" value="ECO:0007669"/>
    <property type="project" value="UniProtKB-KW"/>
</dbReference>
<feature type="transmembrane region" description="Helical" evidence="4">
    <location>
        <begin position="301"/>
        <end position="326"/>
    </location>
</feature>
<evidence type="ECO:0000256" key="3">
    <source>
        <dbReference type="ARBA" id="ARBA00022679"/>
    </source>
</evidence>
<keyword evidence="2" id="KW-0597">Phosphoprotein</keyword>
<name>A0ABV1DJG9_9FIRM</name>